<dbReference type="EMBL" id="FZNW01000020">
    <property type="protein sequence ID" value="SNR80006.1"/>
    <property type="molecule type" value="Genomic_DNA"/>
</dbReference>
<keyword evidence="2" id="KW-1185">Reference proteome</keyword>
<accession>A0A238Z944</accession>
<dbReference type="Proteomes" id="UP000198348">
    <property type="component" value="Unassembled WGS sequence"/>
</dbReference>
<name>A0A238Z944_9PSEU</name>
<evidence type="ECO:0000313" key="1">
    <source>
        <dbReference type="EMBL" id="SNR80006.1"/>
    </source>
</evidence>
<dbReference type="RefSeq" id="WP_141134723.1">
    <property type="nucleotide sequence ID" value="NZ_FZNW01000020.1"/>
</dbReference>
<evidence type="ECO:0000313" key="2">
    <source>
        <dbReference type="Proteomes" id="UP000198348"/>
    </source>
</evidence>
<gene>
    <name evidence="1" type="ORF">SAMN06265360_12019</name>
</gene>
<sequence>MHRRSTSKSDDLASFVGSEPQHLDPFIAEIEEDVTYFSGTPIRAVATKWRQLPSGLIIPSATGSVAPIDQLLVYLTSEEVFGIKPPPSLVYSHIRRIPFDEIITCSSHIMATIRNPGRTRREVDDQFARIWFNEPIRTRVLNRLRDGTRGLVVPQAVFSVIQKAAFLSGDALVFGREKGNYVLSLISLGDYLGYNDNDNESRVITKKPGKIGREVIANQVFNARVDEASVLSRFWRIWFQLPKELRDDPEMVDLESVYLDAVGVPLWDVCAAAILLWASAIKGTTNIDEFLDERGWGADRFQDAISVFSIRLPEFREAVARELEQAETDWSFDAFRRYPVVQLWDDKLSVIDPDLLLMRVFGWVPVHEVKSYIDPKDEQKKARFNSGIRRAVEEYSLEVLESIVPTSSGSKRMYRDSDISRAYGGHKVRLPDAAIDYGTSWVPVEITTSQLRRESIAGLSDDYIVQDLEKFVKKVEQLDSLIRKLQDNETLLTGSSCVNSRLFYPVLVLPEGFPVNPITMTLVHEKIGESNLLNDKSVMPLEIVDIEDLEMIEALQEQSGPSFLQLLDGKKNAGLRDLPMRDYILSELRLSPRRSSRVDKLWQEIFKELFRL</sequence>
<dbReference type="AlphaFoldDB" id="A0A238Z944"/>
<organism evidence="1 2">
    <name type="scientific">Haloechinothrix alba</name>
    <dbReference type="NCBI Taxonomy" id="664784"/>
    <lineage>
        <taxon>Bacteria</taxon>
        <taxon>Bacillati</taxon>
        <taxon>Actinomycetota</taxon>
        <taxon>Actinomycetes</taxon>
        <taxon>Pseudonocardiales</taxon>
        <taxon>Pseudonocardiaceae</taxon>
        <taxon>Haloechinothrix</taxon>
    </lineage>
</organism>
<reference evidence="1 2" key="1">
    <citation type="submission" date="2017-06" db="EMBL/GenBank/DDBJ databases">
        <authorList>
            <person name="Kim H.J."/>
            <person name="Triplett B.A."/>
        </authorList>
    </citation>
    <scope>NUCLEOTIDE SEQUENCE [LARGE SCALE GENOMIC DNA]</scope>
    <source>
        <strain evidence="1 2">DSM 45207</strain>
    </source>
</reference>
<proteinExistence type="predicted"/>
<protein>
    <submittedName>
        <fullName evidence="1">Uncharacterized protein</fullName>
    </submittedName>
</protein>
<dbReference type="OrthoDB" id="3898299at2"/>